<dbReference type="InterPro" id="IPR011453">
    <property type="entry name" value="DUF1559"/>
</dbReference>
<gene>
    <name evidence="2" type="ORF">Pla144_22090</name>
</gene>
<dbReference type="NCBIfam" id="TIGR04294">
    <property type="entry name" value="pre_pil_HX9DG"/>
    <property type="match status" value="1"/>
</dbReference>
<reference evidence="2 3" key="1">
    <citation type="submission" date="2019-02" db="EMBL/GenBank/DDBJ databases">
        <title>Deep-cultivation of Planctomycetes and their phenomic and genomic characterization uncovers novel biology.</title>
        <authorList>
            <person name="Wiegand S."/>
            <person name="Jogler M."/>
            <person name="Boedeker C."/>
            <person name="Pinto D."/>
            <person name="Vollmers J."/>
            <person name="Rivas-Marin E."/>
            <person name="Kohn T."/>
            <person name="Peeters S.H."/>
            <person name="Heuer A."/>
            <person name="Rast P."/>
            <person name="Oberbeckmann S."/>
            <person name="Bunk B."/>
            <person name="Jeske O."/>
            <person name="Meyerdierks A."/>
            <person name="Storesund J.E."/>
            <person name="Kallscheuer N."/>
            <person name="Luecker S."/>
            <person name="Lage O.M."/>
            <person name="Pohl T."/>
            <person name="Merkel B.J."/>
            <person name="Hornburger P."/>
            <person name="Mueller R.-W."/>
            <person name="Bruemmer F."/>
            <person name="Labrenz M."/>
            <person name="Spormann A.M."/>
            <person name="Op Den Camp H."/>
            <person name="Overmann J."/>
            <person name="Amann R."/>
            <person name="Jetten M.S.M."/>
            <person name="Mascher T."/>
            <person name="Medema M.H."/>
            <person name="Devos D.P."/>
            <person name="Kaster A.-K."/>
            <person name="Ovreas L."/>
            <person name="Rohde M."/>
            <person name="Galperin M.Y."/>
            <person name="Jogler C."/>
        </authorList>
    </citation>
    <scope>NUCLEOTIDE SEQUENCE [LARGE SCALE GENOMIC DNA]</scope>
    <source>
        <strain evidence="2 3">Pla144</strain>
    </source>
</reference>
<dbReference type="RefSeq" id="WP_146450647.1">
    <property type="nucleotide sequence ID" value="NZ_SJPS01000003.1"/>
</dbReference>
<dbReference type="EMBL" id="SJPS01000003">
    <property type="protein sequence ID" value="TWU27436.1"/>
    <property type="molecule type" value="Genomic_DNA"/>
</dbReference>
<comment type="caution">
    <text evidence="2">The sequence shown here is derived from an EMBL/GenBank/DDBJ whole genome shotgun (WGS) entry which is preliminary data.</text>
</comment>
<name>A0A5C6CWP8_9BACT</name>
<dbReference type="AlphaFoldDB" id="A0A5C6CWP8"/>
<proteinExistence type="predicted"/>
<dbReference type="Gene3D" id="3.30.700.10">
    <property type="entry name" value="Glycoprotein, Type 4 Pilin"/>
    <property type="match status" value="1"/>
</dbReference>
<evidence type="ECO:0000259" key="1">
    <source>
        <dbReference type="Pfam" id="PF07596"/>
    </source>
</evidence>
<dbReference type="InterPro" id="IPR045584">
    <property type="entry name" value="Pilin-like"/>
</dbReference>
<dbReference type="PANTHER" id="PTHR30093">
    <property type="entry name" value="GENERAL SECRETION PATHWAY PROTEIN G"/>
    <property type="match status" value="1"/>
</dbReference>
<dbReference type="PANTHER" id="PTHR30093:SF2">
    <property type="entry name" value="TYPE II SECRETION SYSTEM PROTEIN H"/>
    <property type="match status" value="1"/>
</dbReference>
<dbReference type="PROSITE" id="PS00409">
    <property type="entry name" value="PROKAR_NTER_METHYL"/>
    <property type="match status" value="1"/>
</dbReference>
<dbReference type="Pfam" id="PF07963">
    <property type="entry name" value="N_methyl"/>
    <property type="match status" value="1"/>
</dbReference>
<dbReference type="OrthoDB" id="255848at2"/>
<feature type="domain" description="DUF1559" evidence="1">
    <location>
        <begin position="33"/>
        <end position="282"/>
    </location>
</feature>
<dbReference type="NCBIfam" id="TIGR02532">
    <property type="entry name" value="IV_pilin_GFxxxE"/>
    <property type="match status" value="1"/>
</dbReference>
<evidence type="ECO:0000313" key="2">
    <source>
        <dbReference type="EMBL" id="TWU27436.1"/>
    </source>
</evidence>
<dbReference type="InterPro" id="IPR012902">
    <property type="entry name" value="N_methyl_site"/>
</dbReference>
<organism evidence="2 3">
    <name type="scientific">Bythopirellula polymerisocia</name>
    <dbReference type="NCBI Taxonomy" id="2528003"/>
    <lineage>
        <taxon>Bacteria</taxon>
        <taxon>Pseudomonadati</taxon>
        <taxon>Planctomycetota</taxon>
        <taxon>Planctomycetia</taxon>
        <taxon>Pirellulales</taxon>
        <taxon>Lacipirellulaceae</taxon>
        <taxon>Bythopirellula</taxon>
    </lineage>
</organism>
<accession>A0A5C6CWP8</accession>
<dbReference type="Proteomes" id="UP000318437">
    <property type="component" value="Unassembled WGS sequence"/>
</dbReference>
<evidence type="ECO:0000313" key="3">
    <source>
        <dbReference type="Proteomes" id="UP000318437"/>
    </source>
</evidence>
<sequence length="301" mass="33186">MRPAQKSGFTLVELLVVIAIIGTLVGLLLPAIQAARESGRRSQCVNNLKQMMLSEQLYHDTKQHYTMGRETHWQQGVSWAFHMLPFIEQGNVYDSFVKEAPVFDERNAQAMRTPVETFYCPTRREPNADRDFDNNDSPSTVQDVAAGGDYAANAGLDYHWGTTDKDWEETPDIGAVVGPMFTFSKIKAQQVIDGLSQTFAIGERHIPAEVDSEPGLEDHDKGDTAFFAADNPLAILAGTQNGLASDRNDPDNTKFGSEHSQIVHFAFLDGHVSAVNTSIDKQTFRHLSTIADGQVVDTSAL</sequence>
<dbReference type="InterPro" id="IPR027558">
    <property type="entry name" value="Pre_pil_HX9DG_C"/>
</dbReference>
<dbReference type="Pfam" id="PF07596">
    <property type="entry name" value="SBP_bac_10"/>
    <property type="match status" value="1"/>
</dbReference>
<protein>
    <recommendedName>
        <fullName evidence="1">DUF1559 domain-containing protein</fullName>
    </recommendedName>
</protein>
<keyword evidence="3" id="KW-1185">Reference proteome</keyword>
<dbReference type="SUPFAM" id="SSF54523">
    <property type="entry name" value="Pili subunits"/>
    <property type="match status" value="1"/>
</dbReference>